<feature type="compositionally biased region" description="Basic residues" evidence="2">
    <location>
        <begin position="95"/>
        <end position="105"/>
    </location>
</feature>
<dbReference type="GO" id="GO:0008356">
    <property type="term" value="P:asymmetric cell division"/>
    <property type="evidence" value="ECO:0007669"/>
    <property type="project" value="InterPro"/>
</dbReference>
<dbReference type="AlphaFoldDB" id="A0A0A0LFR3"/>
<evidence type="ECO:0008006" key="6">
    <source>
        <dbReference type="Google" id="ProtNLM"/>
    </source>
</evidence>
<gene>
    <name evidence="4" type="ORF">Csa_3G736930</name>
</gene>
<keyword evidence="3" id="KW-0732">Signal</keyword>
<keyword evidence="1" id="KW-0175">Coiled coil</keyword>
<evidence type="ECO:0000313" key="5">
    <source>
        <dbReference type="Proteomes" id="UP000029981"/>
    </source>
</evidence>
<dbReference type="PANTHER" id="PTHR33476">
    <property type="entry name" value="EMB|CAB62613.1"/>
    <property type="match status" value="1"/>
</dbReference>
<organism evidence="4 5">
    <name type="scientific">Cucumis sativus</name>
    <name type="common">Cucumber</name>
    <dbReference type="NCBI Taxonomy" id="3659"/>
    <lineage>
        <taxon>Eukaryota</taxon>
        <taxon>Viridiplantae</taxon>
        <taxon>Streptophyta</taxon>
        <taxon>Embryophyta</taxon>
        <taxon>Tracheophyta</taxon>
        <taxon>Spermatophyta</taxon>
        <taxon>Magnoliopsida</taxon>
        <taxon>eudicotyledons</taxon>
        <taxon>Gunneridae</taxon>
        <taxon>Pentapetalae</taxon>
        <taxon>rosids</taxon>
        <taxon>fabids</taxon>
        <taxon>Cucurbitales</taxon>
        <taxon>Cucurbitaceae</taxon>
        <taxon>Benincaseae</taxon>
        <taxon>Cucumis</taxon>
    </lineage>
</organism>
<evidence type="ECO:0000256" key="2">
    <source>
        <dbReference type="SAM" id="MobiDB-lite"/>
    </source>
</evidence>
<dbReference type="OMA" id="FRWGLGF"/>
<dbReference type="Gramene" id="KGN58946">
    <property type="protein sequence ID" value="KGN58946"/>
    <property type="gene ID" value="Csa_3G736930"/>
</dbReference>
<dbReference type="STRING" id="3659.A0A0A0LFR3"/>
<proteinExistence type="predicted"/>
<feature type="chain" id="PRO_5001966055" description="Protein POLAR LOCALIZATION DURING ASYMMETRIC DIVISION AND REDISTRIBUTION" evidence="3">
    <location>
        <begin position="19"/>
        <end position="440"/>
    </location>
</feature>
<dbReference type="PANTHER" id="PTHR33476:SF4">
    <property type="entry name" value="POLAR LOCALIZATION DURING ASYMMETRIC DIVISION AND PROTEIN"/>
    <property type="match status" value="1"/>
</dbReference>
<name>A0A0A0LFR3_CUCSA</name>
<dbReference type="OrthoDB" id="1657181at2759"/>
<feature type="region of interest" description="Disordered" evidence="2">
    <location>
        <begin position="86"/>
        <end position="105"/>
    </location>
</feature>
<dbReference type="Proteomes" id="UP000029981">
    <property type="component" value="Chromosome 3"/>
</dbReference>
<reference evidence="4 5" key="4">
    <citation type="journal article" date="2011" name="BMC Genomics">
        <title>RNA-Seq improves annotation of protein-coding genes in the cucumber genome.</title>
        <authorList>
            <person name="Li Z."/>
            <person name="Zhang Z."/>
            <person name="Yan P."/>
            <person name="Huang S."/>
            <person name="Fei Z."/>
            <person name="Lin K."/>
        </authorList>
    </citation>
    <scope>NUCLEOTIDE SEQUENCE [LARGE SCALE GENOMIC DNA]</scope>
    <source>
        <strain evidence="5">cv. 9930</strain>
    </source>
</reference>
<feature type="coiled-coil region" evidence="1">
    <location>
        <begin position="350"/>
        <end position="384"/>
    </location>
</feature>
<accession>A0A0A0LFR3</accession>
<evidence type="ECO:0000256" key="3">
    <source>
        <dbReference type="SAM" id="SignalP"/>
    </source>
</evidence>
<dbReference type="EMBL" id="CM002924">
    <property type="protein sequence ID" value="KGN58946.1"/>
    <property type="molecule type" value="Genomic_DNA"/>
</dbReference>
<evidence type="ECO:0000256" key="1">
    <source>
        <dbReference type="SAM" id="Coils"/>
    </source>
</evidence>
<reference evidence="4 5" key="2">
    <citation type="journal article" date="2009" name="PLoS ONE">
        <title>An integrated genetic and cytogenetic map of the cucumber genome.</title>
        <authorList>
            <person name="Ren Y."/>
            <person name="Zhang Z."/>
            <person name="Liu J."/>
            <person name="Staub J.E."/>
            <person name="Han Y."/>
            <person name="Cheng Z."/>
            <person name="Li X."/>
            <person name="Lu J."/>
            <person name="Miao H."/>
            <person name="Kang H."/>
            <person name="Xie B."/>
            <person name="Gu X."/>
            <person name="Wang X."/>
            <person name="Du Y."/>
            <person name="Jin W."/>
            <person name="Huang S."/>
        </authorList>
    </citation>
    <scope>NUCLEOTIDE SEQUENCE [LARGE SCALE GENOMIC DNA]</scope>
    <source>
        <strain evidence="5">cv. 9930</strain>
    </source>
</reference>
<protein>
    <recommendedName>
        <fullName evidence="6">Protein POLAR LOCALIZATION DURING ASYMMETRIC DIVISION AND REDISTRIBUTION</fullName>
    </recommendedName>
</protein>
<reference evidence="4 5" key="1">
    <citation type="journal article" date="2009" name="Nat. Genet.">
        <title>The genome of the cucumber, Cucumis sativus L.</title>
        <authorList>
            <person name="Huang S."/>
            <person name="Li R."/>
            <person name="Zhang Z."/>
            <person name="Li L."/>
            <person name="Gu X."/>
            <person name="Fan W."/>
            <person name="Lucas W.J."/>
            <person name="Wang X."/>
            <person name="Xie B."/>
            <person name="Ni P."/>
            <person name="Ren Y."/>
            <person name="Zhu H."/>
            <person name="Li J."/>
            <person name="Lin K."/>
            <person name="Jin W."/>
            <person name="Fei Z."/>
            <person name="Li G."/>
            <person name="Staub J."/>
            <person name="Kilian A."/>
            <person name="van der Vossen E.A."/>
            <person name="Wu Y."/>
            <person name="Guo J."/>
            <person name="He J."/>
            <person name="Jia Z."/>
            <person name="Ren Y."/>
            <person name="Tian G."/>
            <person name="Lu Y."/>
            <person name="Ruan J."/>
            <person name="Qian W."/>
            <person name="Wang M."/>
            <person name="Huang Q."/>
            <person name="Li B."/>
            <person name="Xuan Z."/>
            <person name="Cao J."/>
            <person name="Asan"/>
            <person name="Wu Z."/>
            <person name="Zhang J."/>
            <person name="Cai Q."/>
            <person name="Bai Y."/>
            <person name="Zhao B."/>
            <person name="Han Y."/>
            <person name="Li Y."/>
            <person name="Li X."/>
            <person name="Wang S."/>
            <person name="Shi Q."/>
            <person name="Liu S."/>
            <person name="Cho W.K."/>
            <person name="Kim J.Y."/>
            <person name="Xu Y."/>
            <person name="Heller-Uszynska K."/>
            <person name="Miao H."/>
            <person name="Cheng Z."/>
            <person name="Zhang S."/>
            <person name="Wu J."/>
            <person name="Yang Y."/>
            <person name="Kang H."/>
            <person name="Li M."/>
            <person name="Liang H."/>
            <person name="Ren X."/>
            <person name="Shi Z."/>
            <person name="Wen M."/>
            <person name="Jian M."/>
            <person name="Yang H."/>
            <person name="Zhang G."/>
            <person name="Yang Z."/>
            <person name="Chen R."/>
            <person name="Liu S."/>
            <person name="Li J."/>
            <person name="Ma L."/>
            <person name="Liu H."/>
            <person name="Zhou Y."/>
            <person name="Zhao J."/>
            <person name="Fang X."/>
            <person name="Li G."/>
            <person name="Fang L."/>
            <person name="Li Y."/>
            <person name="Liu D."/>
            <person name="Zheng H."/>
            <person name="Zhang Y."/>
            <person name="Qin N."/>
            <person name="Li Z."/>
            <person name="Yang G."/>
            <person name="Yang S."/>
            <person name="Bolund L."/>
            <person name="Kristiansen K."/>
            <person name="Zheng H."/>
            <person name="Li S."/>
            <person name="Zhang X."/>
            <person name="Yang H."/>
            <person name="Wang J."/>
            <person name="Sun R."/>
            <person name="Zhang B."/>
            <person name="Jiang S."/>
            <person name="Wang J."/>
            <person name="Du Y."/>
            <person name="Li S."/>
        </authorList>
    </citation>
    <scope>NUCLEOTIDE SEQUENCE [LARGE SCALE GENOMIC DNA]</scope>
    <source>
        <strain evidence="5">cv. 9930</strain>
    </source>
</reference>
<reference evidence="4 5" key="3">
    <citation type="journal article" date="2010" name="BMC Genomics">
        <title>Transcriptome sequencing and comparative analysis of cucumber flowers with different sex types.</title>
        <authorList>
            <person name="Guo S."/>
            <person name="Zheng Y."/>
            <person name="Joung J.G."/>
            <person name="Liu S."/>
            <person name="Zhang Z."/>
            <person name="Crasta O.R."/>
            <person name="Sobral B.W."/>
            <person name="Xu Y."/>
            <person name="Huang S."/>
            <person name="Fei Z."/>
        </authorList>
    </citation>
    <scope>NUCLEOTIDE SEQUENCE [LARGE SCALE GENOMIC DNA]</scope>
    <source>
        <strain evidence="5">cv. 9930</strain>
    </source>
</reference>
<evidence type="ECO:0000313" key="4">
    <source>
        <dbReference type="EMBL" id="KGN58946.1"/>
    </source>
</evidence>
<keyword evidence="5" id="KW-1185">Reference proteome</keyword>
<sequence length="440" mass="48696">MWQVLLAAAVAGSTGLVAKHILGAGVNPDGTALVEESKKCDESCEDREKPDGIVKLKGPIETEFGSPVVSNELNEFGREGIFRFSSSGSRGATSSRHRSKKLRKKTRIRYRGGVKEARGGNGEMENCTAGRDLAMEPKKSSGRFSVCLKKRRTSKNSGAAKTESCSSKDDSLFHWGIGVGIMYMMSAGKAEINKLNVTVDETAKVVRELKSELYKRKYSRHVEAGKGRECNTIQPEIERSSAEIQRLSEARNYTVSMFDDGECESSVLTEEPDPEIHDMDQLEAELATELEKLPWCSAEDSCQAGALTGLEKTKVSSNEFHGPENLISHTYPSHGVVPAELDQKLCHLLIEQQEHQIGELESELNVAQSKLNEKEAELQALKDCVRRLTEFSLTNASDDETDAHTEKNQSISWEQGFEPMRSVVVGMKRPVESEPWHCNV</sequence>
<dbReference type="KEGG" id="csv:105434959"/>
<feature type="signal peptide" evidence="3">
    <location>
        <begin position="1"/>
        <end position="18"/>
    </location>
</feature>
<dbReference type="InterPro" id="IPR040348">
    <property type="entry name" value="POLAR-like"/>
</dbReference>